<reference evidence="1 2" key="1">
    <citation type="submission" date="2023-02" db="EMBL/GenBank/DDBJ databases">
        <title>LHISI_Scaffold_Assembly.</title>
        <authorList>
            <person name="Stuart O.P."/>
            <person name="Cleave R."/>
            <person name="Magrath M.J.L."/>
            <person name="Mikheyev A.S."/>
        </authorList>
    </citation>
    <scope>NUCLEOTIDE SEQUENCE [LARGE SCALE GENOMIC DNA]</scope>
    <source>
        <strain evidence="1">Daus_M_001</strain>
        <tissue evidence="1">Leg muscle</tissue>
    </source>
</reference>
<name>A0ABQ9I8I5_9NEOP</name>
<evidence type="ECO:0000313" key="2">
    <source>
        <dbReference type="Proteomes" id="UP001159363"/>
    </source>
</evidence>
<sequence>MLLTGQCFSRFRDITAIIAIQAGEVDDVGVSVIAVVTDGAWSRSYGTNYNVLSGYYFVSLVYRHVSVVLKQRRFYLQIQETHTVAFVIGHHLKFPCVLQELEQIV</sequence>
<protein>
    <submittedName>
        <fullName evidence="1">Uncharacterized protein</fullName>
    </submittedName>
</protein>
<dbReference type="EMBL" id="JARBHB010000002">
    <property type="protein sequence ID" value="KAJ8892921.1"/>
    <property type="molecule type" value="Genomic_DNA"/>
</dbReference>
<comment type="caution">
    <text evidence="1">The sequence shown here is derived from an EMBL/GenBank/DDBJ whole genome shotgun (WGS) entry which is preliminary data.</text>
</comment>
<organism evidence="1 2">
    <name type="scientific">Dryococelus australis</name>
    <dbReference type="NCBI Taxonomy" id="614101"/>
    <lineage>
        <taxon>Eukaryota</taxon>
        <taxon>Metazoa</taxon>
        <taxon>Ecdysozoa</taxon>
        <taxon>Arthropoda</taxon>
        <taxon>Hexapoda</taxon>
        <taxon>Insecta</taxon>
        <taxon>Pterygota</taxon>
        <taxon>Neoptera</taxon>
        <taxon>Polyneoptera</taxon>
        <taxon>Phasmatodea</taxon>
        <taxon>Verophasmatodea</taxon>
        <taxon>Anareolatae</taxon>
        <taxon>Phasmatidae</taxon>
        <taxon>Eurycanthinae</taxon>
        <taxon>Dryococelus</taxon>
    </lineage>
</organism>
<dbReference type="Proteomes" id="UP001159363">
    <property type="component" value="Chromosome 2"/>
</dbReference>
<evidence type="ECO:0000313" key="1">
    <source>
        <dbReference type="EMBL" id="KAJ8892921.1"/>
    </source>
</evidence>
<proteinExistence type="predicted"/>
<accession>A0ABQ9I8I5</accession>
<gene>
    <name evidence="1" type="ORF">PR048_005502</name>
</gene>
<keyword evidence="2" id="KW-1185">Reference proteome</keyword>